<name>A0ABQ0CIS0_9HYPO</name>
<dbReference type="Pfam" id="PF09637">
    <property type="entry name" value="Med18"/>
    <property type="match status" value="1"/>
</dbReference>
<keyword evidence="3" id="KW-1185">Reference proteome</keyword>
<sequence>MYELFLTALVEDSDFEAACAFLCGFCDMRLPWEKVDRVLYFQGPPQPAGITNQSSIEKRFMRKDTALLWKELHQNLSRQSCILQARYEVDKELDLEPTGSPMDLDNLQGVLRWADFPDPPHGRPLITQRKTVEIWEQEKLPSILRDNNFRYRCVVVVHDPRLITDFCNRFKTEVLEESYYFFRGDVRFVLLRHLFTRGIEDYTPLEARGGQQPAPATMLSAWEATTPVDSQKRWFLLVKRHVVQDNNPDEIRKAQDQLLSIRGELEGAFEFRAIDRKVHDTRIAQQQQGIQALPQKVMLGKT</sequence>
<keyword evidence="1" id="KW-0010">Activator</keyword>
<evidence type="ECO:0000313" key="2">
    <source>
        <dbReference type="EMBL" id="GAB0133334.1"/>
    </source>
</evidence>
<reference evidence="3" key="1">
    <citation type="submission" date="2024-06" db="EMBL/GenBank/DDBJ databases">
        <title>Draft Genome Sequences of Epichloe bromicola Strains Isolated from Elymus ciliaris.</title>
        <authorList>
            <consortium name="Epichloe bromicola genome sequencing consortium"/>
            <person name="Miura A."/>
            <person name="Imano S."/>
            <person name="Ashida A."/>
            <person name="Sato I."/>
            <person name="Chiba S."/>
            <person name="Tanaka A."/>
            <person name="Camagna M."/>
            <person name="Takemoto D."/>
        </authorList>
    </citation>
    <scope>NUCLEOTIDE SEQUENCE [LARGE SCALE GENOMIC DNA]</scope>
    <source>
        <strain evidence="3">DP</strain>
    </source>
</reference>
<proteinExistence type="inferred from homology"/>
<keyword evidence="1" id="KW-0539">Nucleus</keyword>
<comment type="similarity">
    <text evidence="1">Belongs to the Mediator complex subunit 18 family.</text>
</comment>
<dbReference type="Proteomes" id="UP001562357">
    <property type="component" value="Unassembled WGS sequence"/>
</dbReference>
<comment type="subcellular location">
    <subcellularLocation>
        <location evidence="1">Nucleus</location>
    </subcellularLocation>
</comment>
<evidence type="ECO:0000256" key="1">
    <source>
        <dbReference type="RuleBase" id="RU364150"/>
    </source>
</evidence>
<dbReference type="Gene3D" id="2.40.320.10">
    <property type="entry name" value="Hypothetical Protein Pfu-838710-001"/>
    <property type="match status" value="1"/>
</dbReference>
<gene>
    <name evidence="2" type="primary">g1746</name>
    <name evidence="1" type="synonym">MED18</name>
    <name evidence="2" type="ORF">EsDP_00001746</name>
</gene>
<keyword evidence="1" id="KW-0805">Transcription regulation</keyword>
<comment type="subunit">
    <text evidence="1">Component of the Mediator complex.</text>
</comment>
<accession>A0ABQ0CIS0</accession>
<comment type="function">
    <text evidence="1">Component of the Mediator complex, a coactivator involved in the regulated transcription of nearly all RNA polymerase II-dependent genes. Mediator functions as a bridge to convey information from gene-specific regulatory proteins to the basal RNA polymerase II transcription machinery. Mediator is recruited to promoters by direct interactions with regulatory proteins and serves as a scaffold for the assembly of a functional preinitiation complex with RNA polymerase II and the general transcription factors.</text>
</comment>
<evidence type="ECO:0000313" key="3">
    <source>
        <dbReference type="Proteomes" id="UP001562357"/>
    </source>
</evidence>
<dbReference type="EMBL" id="BAAFGZ010000041">
    <property type="protein sequence ID" value="GAB0133334.1"/>
    <property type="molecule type" value="Genomic_DNA"/>
</dbReference>
<dbReference type="InterPro" id="IPR019095">
    <property type="entry name" value="Mediator_Med18"/>
</dbReference>
<protein>
    <recommendedName>
        <fullName evidence="1">Mediator of RNA polymerase II transcription subunit 18</fullName>
    </recommendedName>
    <alternativeName>
        <fullName evidence="1">Mediator complex subunit 18</fullName>
    </alternativeName>
</protein>
<comment type="caution">
    <text evidence="2">The sequence shown here is derived from an EMBL/GenBank/DDBJ whole genome shotgun (WGS) entry which is preliminary data.</text>
</comment>
<keyword evidence="1" id="KW-0804">Transcription</keyword>
<organism evidence="2 3">
    <name type="scientific">Epichloe bromicola</name>
    <dbReference type="NCBI Taxonomy" id="79588"/>
    <lineage>
        <taxon>Eukaryota</taxon>
        <taxon>Fungi</taxon>
        <taxon>Dikarya</taxon>
        <taxon>Ascomycota</taxon>
        <taxon>Pezizomycotina</taxon>
        <taxon>Sordariomycetes</taxon>
        <taxon>Hypocreomycetidae</taxon>
        <taxon>Hypocreales</taxon>
        <taxon>Clavicipitaceae</taxon>
        <taxon>Epichloe</taxon>
    </lineage>
</organism>